<dbReference type="PANTHER" id="PTHR47642">
    <property type="entry name" value="ATP-DEPENDENT DNA HELICASE"/>
    <property type="match status" value="1"/>
</dbReference>
<proteinExistence type="predicted"/>
<organism evidence="1 2">
    <name type="scientific">Sphaerobolus stellatus (strain SS14)</name>
    <dbReference type="NCBI Taxonomy" id="990650"/>
    <lineage>
        <taxon>Eukaryota</taxon>
        <taxon>Fungi</taxon>
        <taxon>Dikarya</taxon>
        <taxon>Basidiomycota</taxon>
        <taxon>Agaricomycotina</taxon>
        <taxon>Agaricomycetes</taxon>
        <taxon>Phallomycetidae</taxon>
        <taxon>Geastrales</taxon>
        <taxon>Sphaerobolaceae</taxon>
        <taxon>Sphaerobolus</taxon>
    </lineage>
</organism>
<dbReference type="EMBL" id="KN837109">
    <property type="protein sequence ID" value="KIJ45986.1"/>
    <property type="molecule type" value="Genomic_DNA"/>
</dbReference>
<dbReference type="Gene3D" id="3.40.50.300">
    <property type="entry name" value="P-loop containing nucleotide triphosphate hydrolases"/>
    <property type="match status" value="1"/>
</dbReference>
<keyword evidence="2" id="KW-1185">Reference proteome</keyword>
<name>A0A0C9W413_SPHS4</name>
<dbReference type="PANTHER" id="PTHR47642:SF5">
    <property type="entry name" value="ATP-DEPENDENT DNA HELICASE"/>
    <property type="match status" value="1"/>
</dbReference>
<dbReference type="CDD" id="cd18809">
    <property type="entry name" value="SF1_C_RecD"/>
    <property type="match status" value="1"/>
</dbReference>
<dbReference type="AlphaFoldDB" id="A0A0C9W413"/>
<feature type="non-terminal residue" evidence="1">
    <location>
        <position position="65"/>
    </location>
</feature>
<dbReference type="InterPro" id="IPR051055">
    <property type="entry name" value="PIF1_helicase"/>
</dbReference>
<reference evidence="1 2" key="1">
    <citation type="submission" date="2014-06" db="EMBL/GenBank/DDBJ databases">
        <title>Evolutionary Origins and Diversification of the Mycorrhizal Mutualists.</title>
        <authorList>
            <consortium name="DOE Joint Genome Institute"/>
            <consortium name="Mycorrhizal Genomics Consortium"/>
            <person name="Kohler A."/>
            <person name="Kuo A."/>
            <person name="Nagy L.G."/>
            <person name="Floudas D."/>
            <person name="Copeland A."/>
            <person name="Barry K.W."/>
            <person name="Cichocki N."/>
            <person name="Veneault-Fourrey C."/>
            <person name="LaButti K."/>
            <person name="Lindquist E.A."/>
            <person name="Lipzen A."/>
            <person name="Lundell T."/>
            <person name="Morin E."/>
            <person name="Murat C."/>
            <person name="Riley R."/>
            <person name="Ohm R."/>
            <person name="Sun H."/>
            <person name="Tunlid A."/>
            <person name="Henrissat B."/>
            <person name="Grigoriev I.V."/>
            <person name="Hibbett D.S."/>
            <person name="Martin F."/>
        </authorList>
    </citation>
    <scope>NUCLEOTIDE SEQUENCE [LARGE SCALE GENOMIC DNA]</scope>
    <source>
        <strain evidence="1 2">SS14</strain>
    </source>
</reference>
<dbReference type="SUPFAM" id="SSF52540">
    <property type="entry name" value="P-loop containing nucleoside triphosphate hydrolases"/>
    <property type="match status" value="1"/>
</dbReference>
<evidence type="ECO:0000313" key="2">
    <source>
        <dbReference type="Proteomes" id="UP000054279"/>
    </source>
</evidence>
<accession>A0A0C9W413</accession>
<feature type="non-terminal residue" evidence="1">
    <location>
        <position position="1"/>
    </location>
</feature>
<dbReference type="HOGENOM" id="CLU_001324_11_2_1"/>
<protein>
    <recommendedName>
        <fullName evidence="3">ATP-dependent DNA helicase</fullName>
    </recommendedName>
</protein>
<dbReference type="OrthoDB" id="432234at2759"/>
<evidence type="ECO:0000313" key="1">
    <source>
        <dbReference type="EMBL" id="KIJ45986.1"/>
    </source>
</evidence>
<dbReference type="Proteomes" id="UP000054279">
    <property type="component" value="Unassembled WGS sequence"/>
</dbReference>
<dbReference type="InterPro" id="IPR027417">
    <property type="entry name" value="P-loop_NTPase"/>
</dbReference>
<evidence type="ECO:0008006" key="3">
    <source>
        <dbReference type="Google" id="ProtNLM"/>
    </source>
</evidence>
<sequence>QLPLTLAWVITIHKSQGLTLEKVIIKLEPSDFSLGLSFVAMSRVKKLSGLAFRSLFPITQLQKPT</sequence>
<gene>
    <name evidence="1" type="ORF">M422DRAFT_113506</name>
</gene>